<dbReference type="SUPFAM" id="SSF55073">
    <property type="entry name" value="Nucleotide cyclase"/>
    <property type="match status" value="1"/>
</dbReference>
<evidence type="ECO:0000259" key="5">
    <source>
        <dbReference type="PROSITE" id="PS50883"/>
    </source>
</evidence>
<dbReference type="RefSeq" id="WP_125014213.1">
    <property type="nucleotide sequence ID" value="NZ_QWEZ01000001.1"/>
</dbReference>
<protein>
    <recommendedName>
        <fullName evidence="1">cyclic-guanylate-specific phosphodiesterase</fullName>
        <ecNumber evidence="1">3.1.4.52</ecNumber>
    </recommendedName>
</protein>
<dbReference type="InterPro" id="IPR001633">
    <property type="entry name" value="EAL_dom"/>
</dbReference>
<dbReference type="Pfam" id="PF00563">
    <property type="entry name" value="EAL"/>
    <property type="match status" value="1"/>
</dbReference>
<feature type="domain" description="GGDEF" evidence="6">
    <location>
        <begin position="280"/>
        <end position="412"/>
    </location>
</feature>
<reference evidence="7 8" key="1">
    <citation type="submission" date="2018-08" db="EMBL/GenBank/DDBJ databases">
        <authorList>
            <person name="Khan S.A."/>
        </authorList>
    </citation>
    <scope>NUCLEOTIDE SEQUENCE [LARGE SCALE GENOMIC DNA]</scope>
    <source>
        <strain evidence="7 8">GTF-13</strain>
    </source>
</reference>
<accession>A0A3P3VPJ9</accession>
<evidence type="ECO:0000313" key="7">
    <source>
        <dbReference type="EMBL" id="RRJ83848.1"/>
    </source>
</evidence>
<proteinExistence type="predicted"/>
<dbReference type="InterPro" id="IPR043128">
    <property type="entry name" value="Rev_trsase/Diguanyl_cyclase"/>
</dbReference>
<dbReference type="NCBIfam" id="TIGR00254">
    <property type="entry name" value="GGDEF"/>
    <property type="match status" value="1"/>
</dbReference>
<evidence type="ECO:0000256" key="4">
    <source>
        <dbReference type="SAM" id="Phobius"/>
    </source>
</evidence>
<dbReference type="PANTHER" id="PTHR44757">
    <property type="entry name" value="DIGUANYLATE CYCLASE DGCP"/>
    <property type="match status" value="1"/>
</dbReference>
<evidence type="ECO:0000256" key="2">
    <source>
        <dbReference type="ARBA" id="ARBA00022636"/>
    </source>
</evidence>
<dbReference type="PANTHER" id="PTHR44757:SF2">
    <property type="entry name" value="BIOFILM ARCHITECTURE MAINTENANCE PROTEIN MBAA"/>
    <property type="match status" value="1"/>
</dbReference>
<dbReference type="PROSITE" id="PS50883">
    <property type="entry name" value="EAL"/>
    <property type="match status" value="1"/>
</dbReference>
<keyword evidence="4" id="KW-1133">Transmembrane helix</keyword>
<dbReference type="PROSITE" id="PS50887">
    <property type="entry name" value="GGDEF"/>
    <property type="match status" value="1"/>
</dbReference>
<dbReference type="InterPro" id="IPR000160">
    <property type="entry name" value="GGDEF_dom"/>
</dbReference>
<dbReference type="SMART" id="SM00267">
    <property type="entry name" value="GGDEF"/>
    <property type="match status" value="1"/>
</dbReference>
<keyword evidence="4" id="KW-0812">Transmembrane</keyword>
<feature type="coiled-coil region" evidence="3">
    <location>
        <begin position="407"/>
        <end position="434"/>
    </location>
</feature>
<keyword evidence="8" id="KW-1185">Reference proteome</keyword>
<evidence type="ECO:0000256" key="1">
    <source>
        <dbReference type="ARBA" id="ARBA00012282"/>
    </source>
</evidence>
<evidence type="ECO:0000313" key="8">
    <source>
        <dbReference type="Proteomes" id="UP000280792"/>
    </source>
</evidence>
<evidence type="ECO:0000256" key="3">
    <source>
        <dbReference type="SAM" id="Coils"/>
    </source>
</evidence>
<dbReference type="InterPro" id="IPR035919">
    <property type="entry name" value="EAL_sf"/>
</dbReference>
<name>A0A3P3VPJ9_9GAMM</name>
<feature type="domain" description="EAL" evidence="5">
    <location>
        <begin position="421"/>
        <end position="675"/>
    </location>
</feature>
<dbReference type="AlphaFoldDB" id="A0A3P3VPJ9"/>
<gene>
    <name evidence="7" type="ORF">D0544_01645</name>
</gene>
<dbReference type="InterPro" id="IPR029787">
    <property type="entry name" value="Nucleotide_cyclase"/>
</dbReference>
<dbReference type="Gene3D" id="3.20.20.450">
    <property type="entry name" value="EAL domain"/>
    <property type="match status" value="1"/>
</dbReference>
<comment type="caution">
    <text evidence="7">The sequence shown here is derived from an EMBL/GenBank/DDBJ whole genome shotgun (WGS) entry which is preliminary data.</text>
</comment>
<dbReference type="CDD" id="cd01948">
    <property type="entry name" value="EAL"/>
    <property type="match status" value="1"/>
</dbReference>
<dbReference type="EMBL" id="QWEZ01000001">
    <property type="protein sequence ID" value="RRJ83848.1"/>
    <property type="molecule type" value="Genomic_DNA"/>
</dbReference>
<reference evidence="7 8" key="2">
    <citation type="submission" date="2018-12" db="EMBL/GenBank/DDBJ databases">
        <title>Simiduia agarivorans gen. nov., sp. nov., a marine, agarolytic bacterium isolated from shallow coastal water from Keelung, Taiwan.</title>
        <authorList>
            <person name="Shieh W.Y."/>
        </authorList>
    </citation>
    <scope>NUCLEOTIDE SEQUENCE [LARGE SCALE GENOMIC DNA]</scope>
    <source>
        <strain evidence="7 8">GTF-13</strain>
    </source>
</reference>
<dbReference type="FunFam" id="3.20.20.450:FF:000001">
    <property type="entry name" value="Cyclic di-GMP phosphodiesterase yahA"/>
    <property type="match status" value="1"/>
</dbReference>
<dbReference type="Gene3D" id="3.30.70.270">
    <property type="match status" value="1"/>
</dbReference>
<dbReference type="CDD" id="cd01949">
    <property type="entry name" value="GGDEF"/>
    <property type="match status" value="1"/>
</dbReference>
<feature type="transmembrane region" description="Helical" evidence="4">
    <location>
        <begin position="158"/>
        <end position="183"/>
    </location>
</feature>
<keyword evidence="4" id="KW-0472">Membrane</keyword>
<dbReference type="SUPFAM" id="SSF141868">
    <property type="entry name" value="EAL domain-like"/>
    <property type="match status" value="1"/>
</dbReference>
<dbReference type="GO" id="GO:0071111">
    <property type="term" value="F:cyclic-guanylate-specific phosphodiesterase activity"/>
    <property type="evidence" value="ECO:0007669"/>
    <property type="project" value="UniProtKB-EC"/>
</dbReference>
<dbReference type="EC" id="3.1.4.52" evidence="1"/>
<dbReference type="Pfam" id="PF00990">
    <property type="entry name" value="GGDEF"/>
    <property type="match status" value="1"/>
</dbReference>
<dbReference type="InterPro" id="IPR052155">
    <property type="entry name" value="Biofilm_reg_signaling"/>
</dbReference>
<evidence type="ECO:0000259" key="6">
    <source>
        <dbReference type="PROSITE" id="PS50887"/>
    </source>
</evidence>
<feature type="transmembrane region" description="Helical" evidence="4">
    <location>
        <begin position="12"/>
        <end position="35"/>
    </location>
</feature>
<dbReference type="Proteomes" id="UP000280792">
    <property type="component" value="Unassembled WGS sequence"/>
</dbReference>
<keyword evidence="3" id="KW-0175">Coiled coil</keyword>
<dbReference type="SMART" id="SM00052">
    <property type="entry name" value="EAL"/>
    <property type="match status" value="1"/>
</dbReference>
<keyword evidence="2" id="KW-0973">c-di-GMP</keyword>
<organism evidence="7 8">
    <name type="scientific">Aestuariirhabdus litorea</name>
    <dbReference type="NCBI Taxonomy" id="2528527"/>
    <lineage>
        <taxon>Bacteria</taxon>
        <taxon>Pseudomonadati</taxon>
        <taxon>Pseudomonadota</taxon>
        <taxon>Gammaproteobacteria</taxon>
        <taxon>Oceanospirillales</taxon>
        <taxon>Aestuariirhabdaceae</taxon>
        <taxon>Aestuariirhabdus</taxon>
    </lineage>
</organism>
<sequence>MLIEKRDRLSLKLLRVVLASACLVGTILSAAQIAMDAVNSQQEIDERAQSVLAMVRDPAIQAVYSLDREMAEQVVEGLFEDHSVRFAAIGHPNEEVLASKRRPLQEEPYRWLTDRVFQPERNYRVSLYGKLPYNEYYGDLQITLDTASYGTAFVDRAVIIFTSGILRAMAMAFVLYLIFTWLVTRPLIQIATSLAHINPDQPGDVKVPMIEGNERNELGLWVRTINQLLESIERNNSKRQRAEAHVLRLAQYDFLTGLPNRIMLQKQLQRILPEAEQRGQLAAVLCCGINDFKSINEQHTYKIGDYLLMSLADRLRNQQIPVRAVGRLGGDQFAIIQDKLQQPYEAAELAQSILAELQEPFVVDGQPITLDATLGIALFPADARHPEKLLQKAEQTMTLAKTRGNRYQFYVASVDNEIRERKRLERELSEALAMDQLQLVYQPQIDFRTGQVAGAEALLRWEHPEQGWISPEIFIPLAEKSDLIIAIGEWVLDRACAQLKVWHGMGFPELRMAVNLSAVQLKQTDLTDLVVRTLSKHQLPPQTLELEMTETGIMEDLQAAATALKAIKKSGVLLALDDFGTGYSSLSYLKQLPFDKIKIDKSFVQEITDSHDDSSIVRAIIQLGESLELQVIAEGVETAAHETYLIQHGCQEGQGYYYCKPVPDPLFIEYLRKSNQAA</sequence>